<organism evidence="1 2">
    <name type="scientific">Litoribacter ruber</name>
    <dbReference type="NCBI Taxonomy" id="702568"/>
    <lineage>
        <taxon>Bacteria</taxon>
        <taxon>Pseudomonadati</taxon>
        <taxon>Bacteroidota</taxon>
        <taxon>Cytophagia</taxon>
        <taxon>Cytophagales</taxon>
        <taxon>Cyclobacteriaceae</taxon>
        <taxon>Litoribacter</taxon>
    </lineage>
</organism>
<dbReference type="EMBL" id="JAHCMY010000004">
    <property type="protein sequence ID" value="MBS9524228.1"/>
    <property type="molecule type" value="Genomic_DNA"/>
</dbReference>
<dbReference type="Pfam" id="PF05258">
    <property type="entry name" value="DciA"/>
    <property type="match status" value="1"/>
</dbReference>
<dbReference type="PANTHER" id="PTHR36456">
    <property type="entry name" value="UPF0232 PROTEIN SCO3875"/>
    <property type="match status" value="1"/>
</dbReference>
<comment type="caution">
    <text evidence="1">The sequence shown here is derived from an EMBL/GenBank/DDBJ whole genome shotgun (WGS) entry which is preliminary data.</text>
</comment>
<evidence type="ECO:0000313" key="1">
    <source>
        <dbReference type="EMBL" id="MBS9524228.1"/>
    </source>
</evidence>
<protein>
    <submittedName>
        <fullName evidence="1">DUF721 domain-containing protein</fullName>
    </submittedName>
</protein>
<accession>A0AAP2G573</accession>
<dbReference type="AlphaFoldDB" id="A0AAP2G573"/>
<reference evidence="1 2" key="1">
    <citation type="submission" date="2021-05" db="EMBL/GenBank/DDBJ databases">
        <authorList>
            <person name="Zhang Z.D."/>
            <person name="Osman G."/>
        </authorList>
    </citation>
    <scope>NUCLEOTIDE SEQUENCE [LARGE SCALE GENOMIC DNA]</scope>
    <source>
        <strain evidence="1 2">KCTC 32217</strain>
    </source>
</reference>
<dbReference type="RefSeq" id="WP_213945091.1">
    <property type="nucleotide sequence ID" value="NZ_JAHCMY010000004.1"/>
</dbReference>
<sequence>MAYYKDYSKRKKEMTPLKEAFEELLQTYRLKDRFNERMVVQAWGELMGNTVSSRTSSLFVKDKKLFVKLSSAAIKQELIMNKSKVMGLIEGRFGKGTIDDVIFQ</sequence>
<evidence type="ECO:0000313" key="2">
    <source>
        <dbReference type="Proteomes" id="UP001319104"/>
    </source>
</evidence>
<proteinExistence type="predicted"/>
<keyword evidence="2" id="KW-1185">Reference proteome</keyword>
<dbReference type="PANTHER" id="PTHR36456:SF1">
    <property type="entry name" value="UPF0232 PROTEIN SCO3875"/>
    <property type="match status" value="1"/>
</dbReference>
<name>A0AAP2G573_9BACT</name>
<dbReference type="InterPro" id="IPR007922">
    <property type="entry name" value="DciA-like"/>
</dbReference>
<gene>
    <name evidence="1" type="ORF">KI659_09400</name>
</gene>
<dbReference type="Proteomes" id="UP001319104">
    <property type="component" value="Unassembled WGS sequence"/>
</dbReference>